<dbReference type="GO" id="GO:0021556">
    <property type="term" value="P:central nervous system formation"/>
    <property type="evidence" value="ECO:0007669"/>
    <property type="project" value="TreeGrafter"/>
</dbReference>
<dbReference type="InterPro" id="IPR032104">
    <property type="entry name" value="Spaetzle"/>
</dbReference>
<evidence type="ECO:0000256" key="3">
    <source>
        <dbReference type="ARBA" id="ARBA00023180"/>
    </source>
</evidence>
<comment type="caution">
    <text evidence="5">The sequence shown here is derived from an EMBL/GenBank/DDBJ whole genome shotgun (WGS) entry which is preliminary data.</text>
</comment>
<evidence type="ECO:0000313" key="6">
    <source>
        <dbReference type="Proteomes" id="UP001431783"/>
    </source>
</evidence>
<dbReference type="Pfam" id="PF16077">
    <property type="entry name" value="Spaetzle"/>
    <property type="match status" value="1"/>
</dbReference>
<dbReference type="FunFam" id="2.10.90.10:FF:000056">
    <property type="entry name" value="Protein spaetzle"/>
    <property type="match status" value="1"/>
</dbReference>
<dbReference type="GO" id="GO:0008083">
    <property type="term" value="F:growth factor activity"/>
    <property type="evidence" value="ECO:0007669"/>
    <property type="project" value="TreeGrafter"/>
</dbReference>
<dbReference type="SUPFAM" id="SSF57501">
    <property type="entry name" value="Cystine-knot cytokines"/>
    <property type="match status" value="1"/>
</dbReference>
<reference evidence="5 6" key="1">
    <citation type="submission" date="2023-03" db="EMBL/GenBank/DDBJ databases">
        <title>Genome insight into feeding habits of ladybird beetles.</title>
        <authorList>
            <person name="Li H.-S."/>
            <person name="Huang Y.-H."/>
            <person name="Pang H."/>
        </authorList>
    </citation>
    <scope>NUCLEOTIDE SEQUENCE [LARGE SCALE GENOMIC DNA]</scope>
    <source>
        <strain evidence="5">SYSU_2023b</strain>
        <tissue evidence="5">Whole body</tissue>
    </source>
</reference>
<dbReference type="PANTHER" id="PTHR23199">
    <property type="entry name" value="NEUROTROPHIN 1-RELATED"/>
    <property type="match status" value="1"/>
</dbReference>
<keyword evidence="1" id="KW-0732">Signal</keyword>
<dbReference type="GO" id="GO:0005615">
    <property type="term" value="C:extracellular space"/>
    <property type="evidence" value="ECO:0007669"/>
    <property type="project" value="UniProtKB-ARBA"/>
</dbReference>
<sequence length="185" mass="21276">MVIAELKSESRKRDVYPDQKSGPFGINGVPTCANGETFCEHYEAYPENHIRDILKGKKDLEGYFRREDETPFIENRDSRQEEPPRFLCPSLERTIIPKAGQNKNDEWKFIINQEVDGYTQAVRVELCRKKNAACDIIGGFPLGYTTFCKQKYIYKSLLSLDVSGQPIQDMFKLPVACCCSYEINK</sequence>
<dbReference type="InterPro" id="IPR029034">
    <property type="entry name" value="Cystine-knot_cytokine"/>
</dbReference>
<gene>
    <name evidence="5" type="ORF">WA026_005518</name>
</gene>
<accession>A0AAW1U1Y9</accession>
<proteinExistence type="predicted"/>
<name>A0AAW1U1Y9_9CUCU</name>
<dbReference type="PANTHER" id="PTHR23199:SF12">
    <property type="entry name" value="NEUROTROPHIN 1-RELATED"/>
    <property type="match status" value="1"/>
</dbReference>
<dbReference type="GO" id="GO:0045087">
    <property type="term" value="P:innate immune response"/>
    <property type="evidence" value="ECO:0007669"/>
    <property type="project" value="TreeGrafter"/>
</dbReference>
<evidence type="ECO:0000259" key="4">
    <source>
        <dbReference type="Pfam" id="PF16077"/>
    </source>
</evidence>
<evidence type="ECO:0000256" key="2">
    <source>
        <dbReference type="ARBA" id="ARBA00023157"/>
    </source>
</evidence>
<feature type="domain" description="Spaetzle" evidence="4">
    <location>
        <begin position="86"/>
        <end position="180"/>
    </location>
</feature>
<dbReference type="GO" id="GO:0005121">
    <property type="term" value="F:Toll binding"/>
    <property type="evidence" value="ECO:0007669"/>
    <property type="project" value="TreeGrafter"/>
</dbReference>
<organism evidence="5 6">
    <name type="scientific">Henosepilachna vigintioctopunctata</name>
    <dbReference type="NCBI Taxonomy" id="420089"/>
    <lineage>
        <taxon>Eukaryota</taxon>
        <taxon>Metazoa</taxon>
        <taxon>Ecdysozoa</taxon>
        <taxon>Arthropoda</taxon>
        <taxon>Hexapoda</taxon>
        <taxon>Insecta</taxon>
        <taxon>Pterygota</taxon>
        <taxon>Neoptera</taxon>
        <taxon>Endopterygota</taxon>
        <taxon>Coleoptera</taxon>
        <taxon>Polyphaga</taxon>
        <taxon>Cucujiformia</taxon>
        <taxon>Coccinelloidea</taxon>
        <taxon>Coccinellidae</taxon>
        <taxon>Epilachninae</taxon>
        <taxon>Epilachnini</taxon>
        <taxon>Henosepilachna</taxon>
    </lineage>
</organism>
<dbReference type="AlphaFoldDB" id="A0AAW1U1Y9"/>
<dbReference type="Gene3D" id="2.10.90.10">
    <property type="entry name" value="Cystine-knot cytokines"/>
    <property type="match status" value="1"/>
</dbReference>
<keyword evidence="2" id="KW-1015">Disulfide bond</keyword>
<evidence type="ECO:0000256" key="1">
    <source>
        <dbReference type="ARBA" id="ARBA00022729"/>
    </source>
</evidence>
<keyword evidence="3" id="KW-0325">Glycoprotein</keyword>
<protein>
    <recommendedName>
        <fullName evidence="4">Spaetzle domain-containing protein</fullName>
    </recommendedName>
</protein>
<dbReference type="Proteomes" id="UP001431783">
    <property type="component" value="Unassembled WGS sequence"/>
</dbReference>
<evidence type="ECO:0000313" key="5">
    <source>
        <dbReference type="EMBL" id="KAK9874698.1"/>
    </source>
</evidence>
<keyword evidence="6" id="KW-1185">Reference proteome</keyword>
<dbReference type="EMBL" id="JARQZJ010000032">
    <property type="protein sequence ID" value="KAK9874698.1"/>
    <property type="molecule type" value="Genomic_DNA"/>
</dbReference>
<dbReference type="InterPro" id="IPR052444">
    <property type="entry name" value="Spz/Toll_ligand-like"/>
</dbReference>